<name>A0A5B7JFN9_PORTR</name>
<organism evidence="1 2">
    <name type="scientific">Portunus trituberculatus</name>
    <name type="common">Swimming crab</name>
    <name type="synonym">Neptunus trituberculatus</name>
    <dbReference type="NCBI Taxonomy" id="210409"/>
    <lineage>
        <taxon>Eukaryota</taxon>
        <taxon>Metazoa</taxon>
        <taxon>Ecdysozoa</taxon>
        <taxon>Arthropoda</taxon>
        <taxon>Crustacea</taxon>
        <taxon>Multicrustacea</taxon>
        <taxon>Malacostraca</taxon>
        <taxon>Eumalacostraca</taxon>
        <taxon>Eucarida</taxon>
        <taxon>Decapoda</taxon>
        <taxon>Pleocyemata</taxon>
        <taxon>Brachyura</taxon>
        <taxon>Eubrachyura</taxon>
        <taxon>Portunoidea</taxon>
        <taxon>Portunidae</taxon>
        <taxon>Portuninae</taxon>
        <taxon>Portunus</taxon>
    </lineage>
</organism>
<proteinExistence type="predicted"/>
<keyword evidence="2" id="KW-1185">Reference proteome</keyword>
<gene>
    <name evidence="1" type="ORF">E2C01_087251</name>
</gene>
<accession>A0A5B7JFN9</accession>
<dbReference type="Proteomes" id="UP000324222">
    <property type="component" value="Unassembled WGS sequence"/>
</dbReference>
<protein>
    <submittedName>
        <fullName evidence="1">Uncharacterized protein</fullName>
    </submittedName>
</protein>
<dbReference type="AlphaFoldDB" id="A0A5B7JFN9"/>
<sequence>MGQYCHNSSPQPWVRQQSRALDVALTRLRLGHTTLNAHLHRLHLAPDPHCPWCSVPASIPNAFCYEHNLSLSEFPLLTCPLCWLRWVSTPQNNKPFYALPVYS</sequence>
<comment type="caution">
    <text evidence="1">The sequence shown here is derived from an EMBL/GenBank/DDBJ whole genome shotgun (WGS) entry which is preliminary data.</text>
</comment>
<dbReference type="OrthoDB" id="6382272at2759"/>
<evidence type="ECO:0000313" key="1">
    <source>
        <dbReference type="EMBL" id="MPC92177.1"/>
    </source>
</evidence>
<reference evidence="1 2" key="1">
    <citation type="submission" date="2019-05" db="EMBL/GenBank/DDBJ databases">
        <title>Another draft genome of Portunus trituberculatus and its Hox gene families provides insights of decapod evolution.</title>
        <authorList>
            <person name="Jeong J.-H."/>
            <person name="Song I."/>
            <person name="Kim S."/>
            <person name="Choi T."/>
            <person name="Kim D."/>
            <person name="Ryu S."/>
            <person name="Kim W."/>
        </authorList>
    </citation>
    <scope>NUCLEOTIDE SEQUENCE [LARGE SCALE GENOMIC DNA]</scope>
    <source>
        <tissue evidence="1">Muscle</tissue>
    </source>
</reference>
<dbReference type="EMBL" id="VSRR010090340">
    <property type="protein sequence ID" value="MPC92177.1"/>
    <property type="molecule type" value="Genomic_DNA"/>
</dbReference>
<evidence type="ECO:0000313" key="2">
    <source>
        <dbReference type="Proteomes" id="UP000324222"/>
    </source>
</evidence>